<sequence>MGAMGRERGAHYRELQGAVITSARALTCVGLLSALVGIVPACLGLWGTLLSSESQRSVEASVAVAFTLFGCSLPLNLGNSVLIALNRTHISLIVQTVGSVLTLGLICLSGAVHAPPTAFIASGFASQCLVGATCLLLAGRTLGIPLFGLVLRSLGPRHAATRIWHLAAPMAAVNIALAVAFATDRLVLVHVADPDAVAAYSAGARLFAPAVALASTTGLPLWAIFARQRDTPEAPSPRDVTRLTVYFAVGGAVIGAGLILFGPGITSWMLHGQVEVGVGLMASFAALLLVQAAAYPSSMWLTDAAGLKFQAKRAGVMAVVNLALSIVLTRHVGASGPVIGSVIAVTTCLFLPNFRRSMSHA</sequence>
<evidence type="ECO:0000256" key="2">
    <source>
        <dbReference type="ARBA" id="ARBA00022475"/>
    </source>
</evidence>
<protein>
    <recommendedName>
        <fullName evidence="9">Membrane protein involved in the export of O-antigen and teichoic acid</fullName>
    </recommendedName>
</protein>
<gene>
    <name evidence="7" type="ORF">SAMN02787118_120144</name>
</gene>
<keyword evidence="5 6" id="KW-0472">Membrane</keyword>
<dbReference type="PANTHER" id="PTHR30250">
    <property type="entry name" value="PST FAMILY PREDICTED COLANIC ACID TRANSPORTER"/>
    <property type="match status" value="1"/>
</dbReference>
<reference evidence="7 8" key="1">
    <citation type="submission" date="2016-10" db="EMBL/GenBank/DDBJ databases">
        <authorList>
            <person name="de Groot N.N."/>
        </authorList>
    </citation>
    <scope>NUCLEOTIDE SEQUENCE [LARGE SCALE GENOMIC DNA]</scope>
    <source>
        <strain evidence="7 8">OK461</strain>
    </source>
</reference>
<feature type="transmembrane region" description="Helical" evidence="6">
    <location>
        <begin position="163"/>
        <end position="182"/>
    </location>
</feature>
<feature type="transmembrane region" description="Helical" evidence="6">
    <location>
        <begin position="314"/>
        <end position="332"/>
    </location>
</feature>
<dbReference type="EMBL" id="FONR01000020">
    <property type="protein sequence ID" value="SFG43130.1"/>
    <property type="molecule type" value="Genomic_DNA"/>
</dbReference>
<keyword evidence="4 6" id="KW-1133">Transmembrane helix</keyword>
<evidence type="ECO:0008006" key="9">
    <source>
        <dbReference type="Google" id="ProtNLM"/>
    </source>
</evidence>
<feature type="transmembrane region" description="Helical" evidence="6">
    <location>
        <begin position="21"/>
        <end position="48"/>
    </location>
</feature>
<keyword evidence="2" id="KW-1003">Cell membrane</keyword>
<evidence type="ECO:0000256" key="4">
    <source>
        <dbReference type="ARBA" id="ARBA00022989"/>
    </source>
</evidence>
<evidence type="ECO:0000256" key="3">
    <source>
        <dbReference type="ARBA" id="ARBA00022692"/>
    </source>
</evidence>
<dbReference type="GO" id="GO:0005886">
    <property type="term" value="C:plasma membrane"/>
    <property type="evidence" value="ECO:0007669"/>
    <property type="project" value="UniProtKB-SubCell"/>
</dbReference>
<feature type="transmembrane region" description="Helical" evidence="6">
    <location>
        <begin position="202"/>
        <end position="225"/>
    </location>
</feature>
<proteinExistence type="predicted"/>
<evidence type="ECO:0000313" key="7">
    <source>
        <dbReference type="EMBL" id="SFG43130.1"/>
    </source>
</evidence>
<feature type="transmembrane region" description="Helical" evidence="6">
    <location>
        <begin position="338"/>
        <end position="354"/>
    </location>
</feature>
<feature type="transmembrane region" description="Helical" evidence="6">
    <location>
        <begin position="92"/>
        <end position="112"/>
    </location>
</feature>
<feature type="transmembrane region" description="Helical" evidence="6">
    <location>
        <begin position="60"/>
        <end position="85"/>
    </location>
</feature>
<feature type="transmembrane region" description="Helical" evidence="6">
    <location>
        <begin position="245"/>
        <end position="270"/>
    </location>
</feature>
<evidence type="ECO:0000256" key="1">
    <source>
        <dbReference type="ARBA" id="ARBA00004651"/>
    </source>
</evidence>
<comment type="subcellular location">
    <subcellularLocation>
        <location evidence="1">Cell membrane</location>
        <topology evidence="1">Multi-pass membrane protein</topology>
    </subcellularLocation>
</comment>
<evidence type="ECO:0000256" key="6">
    <source>
        <dbReference type="SAM" id="Phobius"/>
    </source>
</evidence>
<organism evidence="7 8">
    <name type="scientific">Streptomyces mirabilis</name>
    <dbReference type="NCBI Taxonomy" id="68239"/>
    <lineage>
        <taxon>Bacteria</taxon>
        <taxon>Bacillati</taxon>
        <taxon>Actinomycetota</taxon>
        <taxon>Actinomycetes</taxon>
        <taxon>Kitasatosporales</taxon>
        <taxon>Streptomycetaceae</taxon>
        <taxon>Streptomyces</taxon>
    </lineage>
</organism>
<feature type="transmembrane region" description="Helical" evidence="6">
    <location>
        <begin position="124"/>
        <end position="151"/>
    </location>
</feature>
<name>A0A1I2RRQ4_9ACTN</name>
<dbReference type="InterPro" id="IPR050833">
    <property type="entry name" value="Poly_Biosynth_Transport"/>
</dbReference>
<feature type="transmembrane region" description="Helical" evidence="6">
    <location>
        <begin position="276"/>
        <end position="294"/>
    </location>
</feature>
<dbReference type="Proteomes" id="UP000181942">
    <property type="component" value="Unassembled WGS sequence"/>
</dbReference>
<dbReference type="PANTHER" id="PTHR30250:SF11">
    <property type="entry name" value="O-ANTIGEN TRANSPORTER-RELATED"/>
    <property type="match status" value="1"/>
</dbReference>
<keyword evidence="3 6" id="KW-0812">Transmembrane</keyword>
<evidence type="ECO:0000313" key="8">
    <source>
        <dbReference type="Proteomes" id="UP000181942"/>
    </source>
</evidence>
<accession>A0A1I2RRQ4</accession>
<dbReference type="AlphaFoldDB" id="A0A1I2RRQ4"/>
<evidence type="ECO:0000256" key="5">
    <source>
        <dbReference type="ARBA" id="ARBA00023136"/>
    </source>
</evidence>